<dbReference type="CDD" id="cd01741">
    <property type="entry name" value="GATase1_1"/>
    <property type="match status" value="1"/>
</dbReference>
<dbReference type="InterPro" id="IPR044992">
    <property type="entry name" value="ChyE-like"/>
</dbReference>
<dbReference type="NCBIfam" id="NF006562">
    <property type="entry name" value="PRK09065.1"/>
    <property type="match status" value="1"/>
</dbReference>
<proteinExistence type="predicted"/>
<evidence type="ECO:0000313" key="2">
    <source>
        <dbReference type="EMBL" id="TCK62618.1"/>
    </source>
</evidence>
<comment type="caution">
    <text evidence="2">The sequence shown here is derived from an EMBL/GenBank/DDBJ whole genome shotgun (WGS) entry which is preliminary data.</text>
</comment>
<dbReference type="InterPro" id="IPR029062">
    <property type="entry name" value="Class_I_gatase-like"/>
</dbReference>
<reference evidence="2 3" key="1">
    <citation type="submission" date="2019-03" db="EMBL/GenBank/DDBJ databases">
        <title>Genomic Encyclopedia of Type Strains, Phase IV (KMG-IV): sequencing the most valuable type-strain genomes for metagenomic binning, comparative biology and taxonomic classification.</title>
        <authorList>
            <person name="Goeker M."/>
        </authorList>
    </citation>
    <scope>NUCLEOTIDE SEQUENCE [LARGE SCALE GENOMIC DNA]</scope>
    <source>
        <strain evidence="2 3">DSM 24984</strain>
    </source>
</reference>
<dbReference type="EMBL" id="SMGG01000003">
    <property type="protein sequence ID" value="TCK62618.1"/>
    <property type="molecule type" value="Genomic_DNA"/>
</dbReference>
<dbReference type="Gene3D" id="3.40.50.880">
    <property type="match status" value="1"/>
</dbReference>
<dbReference type="Proteomes" id="UP000294614">
    <property type="component" value="Unassembled WGS sequence"/>
</dbReference>
<feature type="domain" description="Glutamine amidotransferase" evidence="1">
    <location>
        <begin position="21"/>
        <end position="187"/>
    </location>
</feature>
<dbReference type="PANTHER" id="PTHR42695">
    <property type="entry name" value="GLUTAMINE AMIDOTRANSFERASE YLR126C-RELATED"/>
    <property type="match status" value="1"/>
</dbReference>
<dbReference type="InterPro" id="IPR017926">
    <property type="entry name" value="GATASE"/>
</dbReference>
<accession>A0A4R1KD91</accession>
<evidence type="ECO:0000259" key="1">
    <source>
        <dbReference type="Pfam" id="PF00117"/>
    </source>
</evidence>
<evidence type="ECO:0000313" key="3">
    <source>
        <dbReference type="Proteomes" id="UP000294614"/>
    </source>
</evidence>
<name>A0A4R1KD91_9BACT</name>
<dbReference type="PANTHER" id="PTHR42695:SF5">
    <property type="entry name" value="GLUTAMINE AMIDOTRANSFERASE YLR126C-RELATED"/>
    <property type="match status" value="1"/>
</dbReference>
<sequence length="230" mass="26000">MFLVVKTGNTMKDLALHYGDFEDWMIRFMGVMRQNVMVVDVQKENLPDSFDFYGILITGAHEMVTDRHDWSERTAEWLRRAVEKSVPVMGVCYGHQLLAHALGGTVDNHPKGPEIGTVDVNLTAEAKKDPVFKSLPQTFRVHVSHTQSALTLPEGAVVLVNNPYEPHHAFRYGKNAWGVQFHPEYDALISREYVLNQKEKLKSPELTLGGVEETPEANSLLGKFCEYCVK</sequence>
<dbReference type="RefSeq" id="WP_283805595.1">
    <property type="nucleotide sequence ID" value="NZ_SMGG01000003.1"/>
</dbReference>
<gene>
    <name evidence="2" type="ORF">C8D98_1148</name>
</gene>
<dbReference type="SUPFAM" id="SSF52317">
    <property type="entry name" value="Class I glutamine amidotransferase-like"/>
    <property type="match status" value="1"/>
</dbReference>
<dbReference type="AlphaFoldDB" id="A0A4R1KD91"/>
<dbReference type="Pfam" id="PF00117">
    <property type="entry name" value="GATase"/>
    <property type="match status" value="1"/>
</dbReference>
<dbReference type="PROSITE" id="PS51273">
    <property type="entry name" value="GATASE_TYPE_1"/>
    <property type="match status" value="1"/>
</dbReference>
<dbReference type="GO" id="GO:0005829">
    <property type="term" value="C:cytosol"/>
    <property type="evidence" value="ECO:0007669"/>
    <property type="project" value="TreeGrafter"/>
</dbReference>
<protein>
    <submittedName>
        <fullName evidence="2">GMP synthase (Glutamine-hydrolysing)</fullName>
    </submittedName>
</protein>
<organism evidence="2 3">
    <name type="scientific">Seleniivibrio woodruffii</name>
    <dbReference type="NCBI Taxonomy" id="1078050"/>
    <lineage>
        <taxon>Bacteria</taxon>
        <taxon>Pseudomonadati</taxon>
        <taxon>Deferribacterota</taxon>
        <taxon>Deferribacteres</taxon>
        <taxon>Deferribacterales</taxon>
        <taxon>Geovibrionaceae</taxon>
        <taxon>Seleniivibrio</taxon>
    </lineage>
</organism>
<keyword evidence="3" id="KW-1185">Reference proteome</keyword>